<evidence type="ECO:0000256" key="2">
    <source>
        <dbReference type="ARBA" id="ARBA00022553"/>
    </source>
</evidence>
<keyword evidence="2" id="KW-0597">Phosphoprotein</keyword>
<keyword evidence="1" id="KW-0596">Phosphopantetheine</keyword>
<dbReference type="InterPro" id="IPR000873">
    <property type="entry name" value="AMP-dep_synth/lig_dom"/>
</dbReference>
<dbReference type="STRING" id="5643.A0A060SY05"/>
<keyword evidence="6" id="KW-1185">Reference proteome</keyword>
<evidence type="ECO:0000256" key="1">
    <source>
        <dbReference type="ARBA" id="ARBA00022450"/>
    </source>
</evidence>
<dbReference type="Gene3D" id="1.10.1200.10">
    <property type="entry name" value="ACP-like"/>
    <property type="match status" value="1"/>
</dbReference>
<dbReference type="Pfam" id="PF23562">
    <property type="entry name" value="AMP-binding_C_3"/>
    <property type="match status" value="1"/>
</dbReference>
<sequence>MPLNPADVPPHISTEFRAPLDLLNKGVAAPVLYDWHAKENPDYPLFTYYDGNKPEFITYATANRAIDRAARYVTSGFGGHNADMPRPIVAVFAHADTITYFCNTLGLLRAGCTVFPISTRNGAAAIADMLQKTRASQLMLSQDALIRGIAKEALSHLPAGQVTARDMPRFEDLFHEGDAKSADTLEDGGEFPKTFDLNTHAIIMHSSGSTDFPKPFYWTHKQVEVMGRRDEAISFETNTAQSVFGCHGIPMFHAMGTYLCSAAPINGYVIGTFKPASPPIFPTPDAVWHDSIATKCDIFFTVPSNIEEWARDPAKVAIMRQRRGFVFGGAPLNTAVGDALASQGVNLYPAYGLTEIGVVNQTLELRNKEFRFVPHGDNKFELVVLSDPDMPLPSINTQIDGRDAYATNDLLEPHPTKPNYWKVVGRADEQIILSNGEKTNPLPLEKIINQDPHVKCAMLFGSGRFQNGVLVEPKEQFTIDPNDPKQVEDFRNKIWSTIERANEHAPQHSRIFKEMILITSPSKPFQLNIKGLPRRKIMVAEYDDEIEALYRQVEESAQADLQTPTSWDEEDTLAFVRAVVNRTLRISIEDDADIFRSGGDSLQATWIRNTILRVIRETDLAAAKRLPVNFVFRAPTISSLSHLVYTVVNNVDTDGAHSHTPQDLWKYVQSYSVNFPERPANLVDRQVCGKDVVVITGTTGGFGCDALEHLLRDESVQRVYAFNRKGSNALEVQRTQFRARGLNESLLDSPKFRMVEALLHEPGFGLEPALLDEVRQSVTHIMHNAWKVDFKLSIQSFEMDIQGARNLVDLAITSPHRPAPTVLFVSSIGVFANMLEYHGPVPAPEAPLNDPESAFGTGYSESKWVTEQVLQEVAKQRGMHTVVVRLGQVCGDRLGQWNEKEWFPALVKSAQFQRCLPDVEGSVSWVPSYESAQAFAEMRHSPEPFLHLVHPKPVSWHTLIAPIAQELDVPLVSYETWFSALEENIKMATNEDALKLMKDNPALRLLDFFKGLPSSPERREPMGTVHLSTEKSTRVSKALADLPVLDSARVKAWLAAWRRSGFLA</sequence>
<dbReference type="Pfam" id="PF07993">
    <property type="entry name" value="NAD_binding_4"/>
    <property type="match status" value="1"/>
</dbReference>
<proteinExistence type="predicted"/>
<dbReference type="PANTHER" id="PTHR43439">
    <property type="entry name" value="PHENYLACETATE-COENZYME A LIGASE"/>
    <property type="match status" value="1"/>
</dbReference>
<dbReference type="InterPro" id="IPR036736">
    <property type="entry name" value="ACP-like_sf"/>
</dbReference>
<evidence type="ECO:0000313" key="6">
    <source>
        <dbReference type="Proteomes" id="UP000029665"/>
    </source>
</evidence>
<feature type="domain" description="AMP-dependent synthetase/ligase" evidence="3">
    <location>
        <begin position="34"/>
        <end position="362"/>
    </location>
</feature>
<dbReference type="AlphaFoldDB" id="A0A060SY05"/>
<dbReference type="InterPro" id="IPR051414">
    <property type="entry name" value="Adenylate-forming_Reductase"/>
</dbReference>
<feature type="domain" description="Thioester reductase (TE)" evidence="4">
    <location>
        <begin position="695"/>
        <end position="922"/>
    </location>
</feature>
<organism evidence="5 6">
    <name type="scientific">Pycnoporus cinnabarinus</name>
    <name type="common">Cinnabar-red polypore</name>
    <name type="synonym">Trametes cinnabarina</name>
    <dbReference type="NCBI Taxonomy" id="5643"/>
    <lineage>
        <taxon>Eukaryota</taxon>
        <taxon>Fungi</taxon>
        <taxon>Dikarya</taxon>
        <taxon>Basidiomycota</taxon>
        <taxon>Agaricomycotina</taxon>
        <taxon>Agaricomycetes</taxon>
        <taxon>Polyporales</taxon>
        <taxon>Polyporaceae</taxon>
        <taxon>Trametes</taxon>
    </lineage>
</organism>
<dbReference type="InterPro" id="IPR013120">
    <property type="entry name" value="FAR_NAD-bd"/>
</dbReference>
<dbReference type="Gene3D" id="3.40.50.12780">
    <property type="entry name" value="N-terminal domain of ligase-like"/>
    <property type="match status" value="1"/>
</dbReference>
<dbReference type="SUPFAM" id="SSF47336">
    <property type="entry name" value="ACP-like"/>
    <property type="match status" value="1"/>
</dbReference>
<dbReference type="PANTHER" id="PTHR43439:SF2">
    <property type="entry name" value="ENZYME, PUTATIVE (JCVI)-RELATED"/>
    <property type="match status" value="1"/>
</dbReference>
<dbReference type="Gene3D" id="3.40.50.720">
    <property type="entry name" value="NAD(P)-binding Rossmann-like Domain"/>
    <property type="match status" value="1"/>
</dbReference>
<dbReference type="OMA" id="EWHAREN"/>
<dbReference type="HOGENOM" id="CLU_002220_1_0_1"/>
<evidence type="ECO:0000313" key="5">
    <source>
        <dbReference type="EMBL" id="CDO77413.1"/>
    </source>
</evidence>
<evidence type="ECO:0000259" key="3">
    <source>
        <dbReference type="Pfam" id="PF00501"/>
    </source>
</evidence>
<dbReference type="EMBL" id="CCBP010000453">
    <property type="protein sequence ID" value="CDO77413.1"/>
    <property type="molecule type" value="Genomic_DNA"/>
</dbReference>
<dbReference type="SUPFAM" id="SSF51735">
    <property type="entry name" value="NAD(P)-binding Rossmann-fold domains"/>
    <property type="match status" value="1"/>
</dbReference>
<comment type="caution">
    <text evidence="5">The sequence shown here is derived from an EMBL/GenBank/DDBJ whole genome shotgun (WGS) entry which is preliminary data.</text>
</comment>
<dbReference type="InterPro" id="IPR036291">
    <property type="entry name" value="NAD(P)-bd_dom_sf"/>
</dbReference>
<dbReference type="InterPro" id="IPR042099">
    <property type="entry name" value="ANL_N_sf"/>
</dbReference>
<gene>
    <name evidence="5" type="ORF">BN946_scf184857.g20</name>
</gene>
<dbReference type="Proteomes" id="UP000029665">
    <property type="component" value="Unassembled WGS sequence"/>
</dbReference>
<dbReference type="SUPFAM" id="SSF56801">
    <property type="entry name" value="Acetyl-CoA synthetase-like"/>
    <property type="match status" value="1"/>
</dbReference>
<reference evidence="5" key="1">
    <citation type="submission" date="2014-01" db="EMBL/GenBank/DDBJ databases">
        <title>The genome of the white-rot fungus Pycnoporus cinnabarinus: a basidiomycete model with a versatile arsenal for lignocellulosic biomass breakdown.</title>
        <authorList>
            <person name="Levasseur A."/>
            <person name="Lomascolo A."/>
            <person name="Ruiz-Duenas F.J."/>
            <person name="Uzan E."/>
            <person name="Piumi F."/>
            <person name="Kues U."/>
            <person name="Ram A.F.J."/>
            <person name="Murat C."/>
            <person name="Haon M."/>
            <person name="Benoit I."/>
            <person name="Arfi Y."/>
            <person name="Chevret D."/>
            <person name="Drula E."/>
            <person name="Kwon M.J."/>
            <person name="Gouret P."/>
            <person name="Lesage-Meessen L."/>
            <person name="Lombard V."/>
            <person name="Mariette J."/>
            <person name="Noirot C."/>
            <person name="Park J."/>
            <person name="Patyshakuliyeva A."/>
            <person name="Wieneger R.A.B."/>
            <person name="Wosten H.A.B."/>
            <person name="Martin F."/>
            <person name="Coutinho P.M."/>
            <person name="de Vries R."/>
            <person name="Martinez A.T."/>
            <person name="Klopp C."/>
            <person name="Pontarotti P."/>
            <person name="Henrissat B."/>
            <person name="Record E."/>
        </authorList>
    </citation>
    <scope>NUCLEOTIDE SEQUENCE [LARGE SCALE GENOMIC DNA]</scope>
    <source>
        <strain evidence="5">BRFM137</strain>
    </source>
</reference>
<protein>
    <recommendedName>
        <fullName evidence="7">Carrier domain-containing protein</fullName>
    </recommendedName>
</protein>
<name>A0A060SY05_PYCCI</name>
<evidence type="ECO:0000259" key="4">
    <source>
        <dbReference type="Pfam" id="PF07993"/>
    </source>
</evidence>
<dbReference type="Pfam" id="PF00501">
    <property type="entry name" value="AMP-binding"/>
    <property type="match status" value="1"/>
</dbReference>
<accession>A0A060SY05</accession>
<evidence type="ECO:0008006" key="7">
    <source>
        <dbReference type="Google" id="ProtNLM"/>
    </source>
</evidence>
<dbReference type="OrthoDB" id="429813at2759"/>